<organism evidence="7 8">
    <name type="scientific">Pedobacter paludis</name>
    <dbReference type="NCBI Taxonomy" id="2203212"/>
    <lineage>
        <taxon>Bacteria</taxon>
        <taxon>Pseudomonadati</taxon>
        <taxon>Bacteroidota</taxon>
        <taxon>Sphingobacteriia</taxon>
        <taxon>Sphingobacteriales</taxon>
        <taxon>Sphingobacteriaceae</taxon>
        <taxon>Pedobacter</taxon>
    </lineage>
</organism>
<dbReference type="PROSITE" id="PS00194">
    <property type="entry name" value="THIOREDOXIN_1"/>
    <property type="match status" value="1"/>
</dbReference>
<comment type="caution">
    <text evidence="7">The sequence shown here is derived from an EMBL/GenBank/DDBJ whole genome shotgun (WGS) entry which is preliminary data.</text>
</comment>
<keyword evidence="2" id="KW-0201">Cytochrome c-type biogenesis</keyword>
<dbReference type="InterPro" id="IPR000866">
    <property type="entry name" value="AhpC/TSA"/>
</dbReference>
<keyword evidence="5" id="KW-0732">Signal</keyword>
<evidence type="ECO:0000259" key="6">
    <source>
        <dbReference type="PROSITE" id="PS51352"/>
    </source>
</evidence>
<dbReference type="GO" id="GO:0030313">
    <property type="term" value="C:cell envelope"/>
    <property type="evidence" value="ECO:0007669"/>
    <property type="project" value="UniProtKB-SubCell"/>
</dbReference>
<gene>
    <name evidence="7" type="ORF">DF947_18260</name>
</gene>
<dbReference type="SUPFAM" id="SSF52833">
    <property type="entry name" value="Thioredoxin-like"/>
    <property type="match status" value="1"/>
</dbReference>
<dbReference type="Pfam" id="PF14289">
    <property type="entry name" value="DUF4369"/>
    <property type="match status" value="1"/>
</dbReference>
<feature type="domain" description="Thioredoxin" evidence="6">
    <location>
        <begin position="235"/>
        <end position="375"/>
    </location>
</feature>
<dbReference type="GO" id="GO:0017004">
    <property type="term" value="P:cytochrome complex assembly"/>
    <property type="evidence" value="ECO:0007669"/>
    <property type="project" value="UniProtKB-KW"/>
</dbReference>
<evidence type="ECO:0000256" key="1">
    <source>
        <dbReference type="ARBA" id="ARBA00004196"/>
    </source>
</evidence>
<feature type="signal peptide" evidence="5">
    <location>
        <begin position="1"/>
        <end position="18"/>
    </location>
</feature>
<dbReference type="GO" id="GO:0016209">
    <property type="term" value="F:antioxidant activity"/>
    <property type="evidence" value="ECO:0007669"/>
    <property type="project" value="InterPro"/>
</dbReference>
<name>A0A317EXB3_9SPHI</name>
<dbReference type="InterPro" id="IPR013766">
    <property type="entry name" value="Thioredoxin_domain"/>
</dbReference>
<keyword evidence="8" id="KW-1185">Reference proteome</keyword>
<dbReference type="OrthoDB" id="750178at2"/>
<dbReference type="EMBL" id="QGNY01000007">
    <property type="protein sequence ID" value="PWS30477.1"/>
    <property type="molecule type" value="Genomic_DNA"/>
</dbReference>
<dbReference type="InterPro" id="IPR050553">
    <property type="entry name" value="Thioredoxin_ResA/DsbE_sf"/>
</dbReference>
<evidence type="ECO:0000256" key="4">
    <source>
        <dbReference type="ARBA" id="ARBA00023284"/>
    </source>
</evidence>
<evidence type="ECO:0000256" key="5">
    <source>
        <dbReference type="SAM" id="SignalP"/>
    </source>
</evidence>
<sequence length="375" mass="41784">MKNTVIALLLMPASFCMAQNKFTINGNLSSIKDPAKAYLVTIQNGAWKETDSVDIKDGKFEFKGSVQEPQQVMIAVKRNNSKSENDRQGFFLENSKISISGTDSIQNAIVSGSTSENENHEREVMISRVTAKIIKLQKDYGKKDANGVYIKSAEDRKMAGDSIQKLVAMNKAINVKFAEDHLNSFAGLYAYNMYVLDNKFEASQVEPLFHKFSTSLKSSPLGLKTIEKIEIGKRRQAGSKATDFTQTDLEGKPFTLSSLRGKYVLVDFWASWCAPCRAENPNVVKAYTALKDKNFEIVSVSLDYPGMKAAWLNAIKTDGMPWIHVSDLKGWKNEVAQLYGINSVPQNILIDPKGMIVAKNLRGENLLDQLKAFVK</sequence>
<dbReference type="InterPro" id="IPR025380">
    <property type="entry name" value="DUF4369"/>
</dbReference>
<protein>
    <submittedName>
        <fullName evidence="7">Thioredoxin</fullName>
    </submittedName>
</protein>
<dbReference type="Pfam" id="PF00578">
    <property type="entry name" value="AhpC-TSA"/>
    <property type="match status" value="1"/>
</dbReference>
<reference evidence="8" key="1">
    <citation type="submission" date="2018-05" db="EMBL/GenBank/DDBJ databases">
        <title>Pedobacter paludis sp. nov., isolated from wetland soil.</title>
        <authorList>
            <person name="Zhang Y."/>
        </authorList>
    </citation>
    <scope>NUCLEOTIDE SEQUENCE [LARGE SCALE GENOMIC DNA]</scope>
    <source>
        <strain evidence="8">R-8</strain>
    </source>
</reference>
<evidence type="ECO:0000313" key="8">
    <source>
        <dbReference type="Proteomes" id="UP000245391"/>
    </source>
</evidence>
<evidence type="ECO:0000256" key="2">
    <source>
        <dbReference type="ARBA" id="ARBA00022748"/>
    </source>
</evidence>
<dbReference type="GO" id="GO:0016491">
    <property type="term" value="F:oxidoreductase activity"/>
    <property type="evidence" value="ECO:0007669"/>
    <property type="project" value="InterPro"/>
</dbReference>
<dbReference type="CDD" id="cd02966">
    <property type="entry name" value="TlpA_like_family"/>
    <property type="match status" value="1"/>
</dbReference>
<dbReference type="Gene3D" id="3.40.30.10">
    <property type="entry name" value="Glutaredoxin"/>
    <property type="match status" value="1"/>
</dbReference>
<comment type="subcellular location">
    <subcellularLocation>
        <location evidence="1">Cell envelope</location>
    </subcellularLocation>
</comment>
<dbReference type="Proteomes" id="UP000245391">
    <property type="component" value="Unassembled WGS sequence"/>
</dbReference>
<proteinExistence type="predicted"/>
<evidence type="ECO:0000313" key="7">
    <source>
        <dbReference type="EMBL" id="PWS30477.1"/>
    </source>
</evidence>
<keyword evidence="4" id="KW-0676">Redox-active center</keyword>
<dbReference type="InterPro" id="IPR017937">
    <property type="entry name" value="Thioredoxin_CS"/>
</dbReference>
<accession>A0A317EXB3</accession>
<dbReference type="PANTHER" id="PTHR42852">
    <property type="entry name" value="THIOL:DISULFIDE INTERCHANGE PROTEIN DSBE"/>
    <property type="match status" value="1"/>
</dbReference>
<dbReference type="PROSITE" id="PS51352">
    <property type="entry name" value="THIOREDOXIN_2"/>
    <property type="match status" value="1"/>
</dbReference>
<feature type="chain" id="PRO_5016403975" evidence="5">
    <location>
        <begin position="19"/>
        <end position="375"/>
    </location>
</feature>
<dbReference type="AlphaFoldDB" id="A0A317EXB3"/>
<evidence type="ECO:0000256" key="3">
    <source>
        <dbReference type="ARBA" id="ARBA00023157"/>
    </source>
</evidence>
<dbReference type="PANTHER" id="PTHR42852:SF6">
    <property type="entry name" value="THIOL:DISULFIDE INTERCHANGE PROTEIN DSBE"/>
    <property type="match status" value="1"/>
</dbReference>
<keyword evidence="3" id="KW-1015">Disulfide bond</keyword>
<dbReference type="InterPro" id="IPR036249">
    <property type="entry name" value="Thioredoxin-like_sf"/>
</dbReference>